<dbReference type="RefSeq" id="WP_143337352.1">
    <property type="nucleotide sequence ID" value="NZ_FZOC01000004.1"/>
</dbReference>
<dbReference type="OrthoDB" id="5457266at2"/>
<evidence type="ECO:0000313" key="2">
    <source>
        <dbReference type="EMBL" id="SNR95639.1"/>
    </source>
</evidence>
<evidence type="ECO:0000256" key="1">
    <source>
        <dbReference type="SAM" id="SignalP"/>
    </source>
</evidence>
<sequence length="149" mass="16950">MTDCIRYRLCYDASMRRNIAALAAVLALCPTVALAAGHEHHERWYQESWCASRGEMEVVMPDQSRADCANATHVVEFDFGPKWAESIGQALNYGVQAGKRPGIVLILEKPSHVRHLRRVLRVRAKYNLPLEIWAVDKDGQDLQLPKVRR</sequence>
<dbReference type="Proteomes" id="UP000198324">
    <property type="component" value="Unassembled WGS sequence"/>
</dbReference>
<organism evidence="2 3">
    <name type="scientific">Humidesulfovibrio mexicanus</name>
    <dbReference type="NCBI Taxonomy" id="147047"/>
    <lineage>
        <taxon>Bacteria</taxon>
        <taxon>Pseudomonadati</taxon>
        <taxon>Thermodesulfobacteriota</taxon>
        <taxon>Desulfovibrionia</taxon>
        <taxon>Desulfovibrionales</taxon>
        <taxon>Desulfovibrionaceae</taxon>
        <taxon>Humidesulfovibrio</taxon>
    </lineage>
</organism>
<accession>A0A239AJB9</accession>
<feature type="signal peptide" evidence="1">
    <location>
        <begin position="1"/>
        <end position="35"/>
    </location>
</feature>
<gene>
    <name evidence="2" type="ORF">SAMN04488503_2020</name>
</gene>
<dbReference type="EMBL" id="FZOC01000004">
    <property type="protein sequence ID" value="SNR95639.1"/>
    <property type="molecule type" value="Genomic_DNA"/>
</dbReference>
<evidence type="ECO:0000313" key="3">
    <source>
        <dbReference type="Proteomes" id="UP000198324"/>
    </source>
</evidence>
<keyword evidence="3" id="KW-1185">Reference proteome</keyword>
<feature type="chain" id="PRO_5013371508" evidence="1">
    <location>
        <begin position="36"/>
        <end position="149"/>
    </location>
</feature>
<name>A0A239AJB9_9BACT</name>
<reference evidence="2 3" key="1">
    <citation type="submission" date="2017-06" db="EMBL/GenBank/DDBJ databases">
        <authorList>
            <person name="Kim H.J."/>
            <person name="Triplett B.A."/>
        </authorList>
    </citation>
    <scope>NUCLEOTIDE SEQUENCE [LARGE SCALE GENOMIC DNA]</scope>
    <source>
        <strain evidence="2 3">DSM 13116</strain>
    </source>
</reference>
<protein>
    <submittedName>
        <fullName evidence="2">Uncharacterized protein</fullName>
    </submittedName>
</protein>
<keyword evidence="1" id="KW-0732">Signal</keyword>
<proteinExistence type="predicted"/>
<dbReference type="AlphaFoldDB" id="A0A239AJB9"/>